<evidence type="ECO:0008006" key="3">
    <source>
        <dbReference type="Google" id="ProtNLM"/>
    </source>
</evidence>
<evidence type="ECO:0000313" key="2">
    <source>
        <dbReference type="Proteomes" id="UP001218218"/>
    </source>
</evidence>
<protein>
    <recommendedName>
        <fullName evidence="3">F-box domain-containing protein</fullName>
    </recommendedName>
</protein>
<sequence>MTPLPRTHGNILPQKSRVRTAIAVRASVASRVSPLRDIPTEIGLEIIEIALLSTSLPSTSPTALALVSKSFNAVVCKTIYKIVVLDSLSRIALFHRTVGLKSSQFLGTHVLALAVTSEYYNTQARNQLEQIVAACTGLRTLALPRPGVLASGIISKTRPIELVIQQFDAMTPFEWDPPFADKVVESPAAHLSRNLTRLRICEPGAVWTSPLAAVEFFGPLPGLTHLALARHVKSGSSLNDDVFVREICTLLKTRTSLKMLVVSLFPASWPRPGPTRGSLCGHGCICKTLLRVAESDKRLVVLATGWDTLHHSYVPPDTSLPHVNHGGARLGDIGFWTNWEMSDKRVVAFTTGWEPEILPGAVKWTYPTVAHEWFGGHNFWENWLTLPN</sequence>
<evidence type="ECO:0000313" key="1">
    <source>
        <dbReference type="EMBL" id="KAJ7350528.1"/>
    </source>
</evidence>
<proteinExistence type="predicted"/>
<comment type="caution">
    <text evidence="1">The sequence shown here is derived from an EMBL/GenBank/DDBJ whole genome shotgun (WGS) entry which is preliminary data.</text>
</comment>
<dbReference type="EMBL" id="JARIHO010000014">
    <property type="protein sequence ID" value="KAJ7350528.1"/>
    <property type="molecule type" value="Genomic_DNA"/>
</dbReference>
<organism evidence="1 2">
    <name type="scientific">Mycena albidolilacea</name>
    <dbReference type="NCBI Taxonomy" id="1033008"/>
    <lineage>
        <taxon>Eukaryota</taxon>
        <taxon>Fungi</taxon>
        <taxon>Dikarya</taxon>
        <taxon>Basidiomycota</taxon>
        <taxon>Agaricomycotina</taxon>
        <taxon>Agaricomycetes</taxon>
        <taxon>Agaricomycetidae</taxon>
        <taxon>Agaricales</taxon>
        <taxon>Marasmiineae</taxon>
        <taxon>Mycenaceae</taxon>
        <taxon>Mycena</taxon>
    </lineage>
</organism>
<accession>A0AAD7ETG4</accession>
<keyword evidence="2" id="KW-1185">Reference proteome</keyword>
<dbReference type="AlphaFoldDB" id="A0AAD7ETG4"/>
<dbReference type="Proteomes" id="UP001218218">
    <property type="component" value="Unassembled WGS sequence"/>
</dbReference>
<reference evidence="1" key="1">
    <citation type="submission" date="2023-03" db="EMBL/GenBank/DDBJ databases">
        <title>Massive genome expansion in bonnet fungi (Mycena s.s.) driven by repeated elements and novel gene families across ecological guilds.</title>
        <authorList>
            <consortium name="Lawrence Berkeley National Laboratory"/>
            <person name="Harder C.B."/>
            <person name="Miyauchi S."/>
            <person name="Viragh M."/>
            <person name="Kuo A."/>
            <person name="Thoen E."/>
            <person name="Andreopoulos B."/>
            <person name="Lu D."/>
            <person name="Skrede I."/>
            <person name="Drula E."/>
            <person name="Henrissat B."/>
            <person name="Morin E."/>
            <person name="Kohler A."/>
            <person name="Barry K."/>
            <person name="LaButti K."/>
            <person name="Morin E."/>
            <person name="Salamov A."/>
            <person name="Lipzen A."/>
            <person name="Mereny Z."/>
            <person name="Hegedus B."/>
            <person name="Baldrian P."/>
            <person name="Stursova M."/>
            <person name="Weitz H."/>
            <person name="Taylor A."/>
            <person name="Grigoriev I.V."/>
            <person name="Nagy L.G."/>
            <person name="Martin F."/>
            <person name="Kauserud H."/>
        </authorList>
    </citation>
    <scope>NUCLEOTIDE SEQUENCE</scope>
    <source>
        <strain evidence="1">CBHHK002</strain>
    </source>
</reference>
<name>A0AAD7ETG4_9AGAR</name>
<gene>
    <name evidence="1" type="ORF">DFH08DRAFT_861692</name>
</gene>